<dbReference type="PROSITE" id="PS51257">
    <property type="entry name" value="PROKAR_LIPOPROTEIN"/>
    <property type="match status" value="1"/>
</dbReference>
<dbReference type="AlphaFoldDB" id="A0AAE3QRF0"/>
<protein>
    <submittedName>
        <fullName evidence="4">DUF1553 domain-containing protein</fullName>
    </submittedName>
</protein>
<dbReference type="GO" id="GO:0005975">
    <property type="term" value="P:carbohydrate metabolic process"/>
    <property type="evidence" value="ECO:0007669"/>
    <property type="project" value="UniProtKB-ARBA"/>
</dbReference>
<dbReference type="SUPFAM" id="SSF49899">
    <property type="entry name" value="Concanavalin A-like lectins/glucanases"/>
    <property type="match status" value="1"/>
</dbReference>
<dbReference type="Gene3D" id="2.60.120.200">
    <property type="match status" value="1"/>
</dbReference>
<dbReference type="InterPro" id="IPR011444">
    <property type="entry name" value="DUF1549"/>
</dbReference>
<comment type="caution">
    <text evidence="4">The sequence shown here is derived from an EMBL/GenBank/DDBJ whole genome shotgun (WGS) entry which is preliminary data.</text>
</comment>
<dbReference type="InterPro" id="IPR036909">
    <property type="entry name" value="Cyt_c-like_dom_sf"/>
</dbReference>
<dbReference type="GO" id="GO:0020037">
    <property type="term" value="F:heme binding"/>
    <property type="evidence" value="ECO:0007669"/>
    <property type="project" value="InterPro"/>
</dbReference>
<reference evidence="4" key="1">
    <citation type="submission" date="2023-05" db="EMBL/GenBank/DDBJ databases">
        <authorList>
            <person name="Zhang X."/>
        </authorList>
    </citation>
    <scope>NUCLEOTIDE SEQUENCE</scope>
    <source>
        <strain evidence="4">YF14B1</strain>
    </source>
</reference>
<organism evidence="4 5">
    <name type="scientific">Xanthocytophaga flava</name>
    <dbReference type="NCBI Taxonomy" id="3048013"/>
    <lineage>
        <taxon>Bacteria</taxon>
        <taxon>Pseudomonadati</taxon>
        <taxon>Bacteroidota</taxon>
        <taxon>Cytophagia</taxon>
        <taxon>Cytophagales</taxon>
        <taxon>Rhodocytophagaceae</taxon>
        <taxon>Xanthocytophaga</taxon>
    </lineage>
</organism>
<dbReference type="Proteomes" id="UP001241110">
    <property type="component" value="Unassembled WGS sequence"/>
</dbReference>
<dbReference type="SUPFAM" id="SSF46626">
    <property type="entry name" value="Cytochrome c"/>
    <property type="match status" value="1"/>
</dbReference>
<dbReference type="InterPro" id="IPR011429">
    <property type="entry name" value="Cyt_c_Planctomycete-type"/>
</dbReference>
<evidence type="ECO:0000259" key="3">
    <source>
        <dbReference type="Pfam" id="PF07635"/>
    </source>
</evidence>
<name>A0AAE3QRF0_9BACT</name>
<dbReference type="Pfam" id="PF07587">
    <property type="entry name" value="PSD1"/>
    <property type="match status" value="1"/>
</dbReference>
<evidence type="ECO:0000259" key="2">
    <source>
        <dbReference type="Pfam" id="PF07587"/>
    </source>
</evidence>
<evidence type="ECO:0000313" key="4">
    <source>
        <dbReference type="EMBL" id="MDJ1483546.1"/>
    </source>
</evidence>
<dbReference type="GO" id="GO:0009055">
    <property type="term" value="F:electron transfer activity"/>
    <property type="evidence" value="ECO:0007669"/>
    <property type="project" value="InterPro"/>
</dbReference>
<proteinExistence type="predicted"/>
<gene>
    <name evidence="4" type="ORF">QNI16_23815</name>
</gene>
<dbReference type="Pfam" id="PF07635">
    <property type="entry name" value="PSCyt1"/>
    <property type="match status" value="1"/>
</dbReference>
<dbReference type="GO" id="GO:0004553">
    <property type="term" value="F:hydrolase activity, hydrolyzing O-glycosyl compounds"/>
    <property type="evidence" value="ECO:0007669"/>
    <property type="project" value="UniProtKB-ARBA"/>
</dbReference>
<dbReference type="EMBL" id="JASJOS010000011">
    <property type="protein sequence ID" value="MDJ1483546.1"/>
    <property type="molecule type" value="Genomic_DNA"/>
</dbReference>
<dbReference type="InterPro" id="IPR022655">
    <property type="entry name" value="DUF1553"/>
</dbReference>
<feature type="domain" description="DUF1549" evidence="1">
    <location>
        <begin position="170"/>
        <end position="376"/>
    </location>
</feature>
<accession>A0AAE3QRF0</accession>
<dbReference type="PANTHER" id="PTHR35889:SF3">
    <property type="entry name" value="F-BOX DOMAIN-CONTAINING PROTEIN"/>
    <property type="match status" value="1"/>
</dbReference>
<dbReference type="PANTHER" id="PTHR35889">
    <property type="entry name" value="CYCLOINULO-OLIGOSACCHARIDE FRUCTANOTRANSFERASE-RELATED"/>
    <property type="match status" value="1"/>
</dbReference>
<dbReference type="InterPro" id="IPR013320">
    <property type="entry name" value="ConA-like_dom_sf"/>
</dbReference>
<evidence type="ECO:0000259" key="1">
    <source>
        <dbReference type="Pfam" id="PF07583"/>
    </source>
</evidence>
<feature type="domain" description="Cytochrome C Planctomycete-type" evidence="3">
    <location>
        <begin position="58"/>
        <end position="120"/>
    </location>
</feature>
<feature type="domain" description="DUF1553" evidence="2">
    <location>
        <begin position="792"/>
        <end position="1050"/>
    </location>
</feature>
<dbReference type="RefSeq" id="WP_313983550.1">
    <property type="nucleotide sequence ID" value="NZ_JASJOS010000011.1"/>
</dbReference>
<dbReference type="Pfam" id="PF07583">
    <property type="entry name" value="PSCyt2"/>
    <property type="match status" value="1"/>
</dbReference>
<dbReference type="Pfam" id="PF13385">
    <property type="entry name" value="Laminin_G_3"/>
    <property type="match status" value="1"/>
</dbReference>
<sequence>MRTNRWIGSIWYGIGLIGMLLVASCTESVPKEIETAYNTLPDKVDYNLHVKPLLSDRCFACHGPDKNKQKAGLRLDTPDGAFSELPENKGKHAIVPGNLSESEVVNRILSNDPKFMMPTPESHLSLNEEEKALIVKWIKQGAEYKTHWSLIPPAKTPLPDIKVKNWPVTEIDFFVARKLEEKKLTPAPEADKETLLRRVSLDLTGLPPTPSEIDAFLADTSIHAYEKVVNRLLASPHYGERMASDWLDLARYADTHGYQDDGMRNSFPYRDWVIRAFNHNLSFDRFVTWQLAGDLLPNPDQDKLIATSFNRNHPQSQEGGIIDEEYRTEYVADRANTFGKAFLGLTIECARCHDHKYDPISQKDYYSLFAFFNQNKESGIIPYNGEASPSILLPDKEVSAELEAIRKQMVPLLEKANPNQPTYKTAFQAWQSQLSTISKLPDIHTKDLLAHVSFDTGTDSTYTNEVKTDLKAYSSGDKDKRPRQVNGKFGTARQLIGDCGIDLAGKIDLQPDPKKRYYTGLNFERNRPFSVSLWVNVLKKGIKGPIFNRNNGEFEGFRGYDVSLNADGTLTTIFSYVWPANCIEIRTQERVGVNQWTNILLTYDGSAKAEGISLYINGKQATTQVITDHLTKSILHGPHNSNWSYMPFEIGKNMRGTIADIQVDELLIYKRKLTQPEITKLATGTNALYQIVATPIEKRTPKQQEALFDYYLWNIDESFASYQQKLSQLRLQETVLLTDIPEVMTMSELPANQKRKTFILARGAYDAPMKEPLSPHTPATVLAYDSTQYPANRLGLARWLLDKKNPLFSRVMVNRFWAMYFGKGLVSTIEDFGNQGALPTHPELLDWLAVYFRESGWNAKALHKKMVMSATYRQSSLASKISQEIDPDNTLLSRAPSYRLSAEVIRDKILAASGLLTRKIGGPSVYPYQPAGIWEALATRNATSYTQSHGEDLYRRSLYTVWKRSSPPPSMLTFDVPDRYFCVVRRQKTSTPLQALILMNDPQYMEASRLLGERMMKEGGNTPEQRISFAFKALVGRHPRDKELNLLNKLYAEELADFQKQPQRALSLLSTGEYPVNKALNVPELAACSMVATTLINFEETVMKR</sequence>
<evidence type="ECO:0000313" key="5">
    <source>
        <dbReference type="Proteomes" id="UP001241110"/>
    </source>
</evidence>